<organism evidence="2 3">
    <name type="scientific">Ignelater luminosus</name>
    <name type="common">Cucubano</name>
    <name type="synonym">Pyrophorus luminosus</name>
    <dbReference type="NCBI Taxonomy" id="2038154"/>
    <lineage>
        <taxon>Eukaryota</taxon>
        <taxon>Metazoa</taxon>
        <taxon>Ecdysozoa</taxon>
        <taxon>Arthropoda</taxon>
        <taxon>Hexapoda</taxon>
        <taxon>Insecta</taxon>
        <taxon>Pterygota</taxon>
        <taxon>Neoptera</taxon>
        <taxon>Endopterygota</taxon>
        <taxon>Coleoptera</taxon>
        <taxon>Polyphaga</taxon>
        <taxon>Elateriformia</taxon>
        <taxon>Elateroidea</taxon>
        <taxon>Elateridae</taxon>
        <taxon>Agrypninae</taxon>
        <taxon>Pyrophorini</taxon>
        <taxon>Ignelater</taxon>
    </lineage>
</organism>
<sequence>IRNRSKKDQMPYVITSSGWKNLFNEQQEIREKAEIEKLGRKQTTHTKREETSQRNI</sequence>
<evidence type="ECO:0000313" key="3">
    <source>
        <dbReference type="Proteomes" id="UP000801492"/>
    </source>
</evidence>
<proteinExistence type="predicted"/>
<feature type="region of interest" description="Disordered" evidence="1">
    <location>
        <begin position="34"/>
        <end position="56"/>
    </location>
</feature>
<gene>
    <name evidence="2" type="ORF">ILUMI_15820</name>
</gene>
<reference evidence="2" key="1">
    <citation type="submission" date="2019-08" db="EMBL/GenBank/DDBJ databases">
        <title>The genome of the North American firefly Photinus pyralis.</title>
        <authorList>
            <consortium name="Photinus pyralis genome working group"/>
            <person name="Fallon T.R."/>
            <person name="Sander Lower S.E."/>
            <person name="Weng J.-K."/>
        </authorList>
    </citation>
    <scope>NUCLEOTIDE SEQUENCE</scope>
    <source>
        <strain evidence="2">TRF0915ILg1</strain>
        <tissue evidence="2">Whole body</tissue>
    </source>
</reference>
<keyword evidence="3" id="KW-1185">Reference proteome</keyword>
<dbReference type="EMBL" id="VTPC01054224">
    <property type="protein sequence ID" value="KAF2890353.1"/>
    <property type="molecule type" value="Genomic_DNA"/>
</dbReference>
<dbReference type="AlphaFoldDB" id="A0A8K0G9J2"/>
<comment type="caution">
    <text evidence="2">The sequence shown here is derived from an EMBL/GenBank/DDBJ whole genome shotgun (WGS) entry which is preliminary data.</text>
</comment>
<feature type="compositionally biased region" description="Basic and acidic residues" evidence="1">
    <location>
        <begin position="46"/>
        <end position="56"/>
    </location>
</feature>
<evidence type="ECO:0000256" key="1">
    <source>
        <dbReference type="SAM" id="MobiDB-lite"/>
    </source>
</evidence>
<dbReference type="Proteomes" id="UP000801492">
    <property type="component" value="Unassembled WGS sequence"/>
</dbReference>
<protein>
    <submittedName>
        <fullName evidence="2">Uncharacterized protein</fullName>
    </submittedName>
</protein>
<feature type="non-terminal residue" evidence="2">
    <location>
        <position position="1"/>
    </location>
</feature>
<evidence type="ECO:0000313" key="2">
    <source>
        <dbReference type="EMBL" id="KAF2890353.1"/>
    </source>
</evidence>
<accession>A0A8K0G9J2</accession>
<name>A0A8K0G9J2_IGNLU</name>